<dbReference type="Proteomes" id="UP000791440">
    <property type="component" value="Unassembled WGS sequence"/>
</dbReference>
<keyword evidence="4" id="KW-0138">CF(0)</keyword>
<dbReference type="InterPro" id="IPR006808">
    <property type="entry name" value="ATP_synth_F0_gsu_mt"/>
</dbReference>
<evidence type="ECO:0008006" key="13">
    <source>
        <dbReference type="Google" id="ProtNLM"/>
    </source>
</evidence>
<evidence type="ECO:0000256" key="9">
    <source>
        <dbReference type="ARBA" id="ARBA00023310"/>
    </source>
</evidence>
<dbReference type="Pfam" id="PF04718">
    <property type="entry name" value="ATP-synt_G"/>
    <property type="match status" value="1"/>
</dbReference>
<dbReference type="AlphaFoldDB" id="A0A922CZP9"/>
<comment type="subcellular location">
    <subcellularLocation>
        <location evidence="1">Mitochondrion membrane</location>
    </subcellularLocation>
</comment>
<reference evidence="11" key="1">
    <citation type="journal article" date="2016" name="Insect Biochem. Mol. Biol.">
        <title>Multifaceted biological insights from a draft genome sequence of the tobacco hornworm moth, Manduca sexta.</title>
        <authorList>
            <person name="Kanost M.R."/>
            <person name="Arrese E.L."/>
            <person name="Cao X."/>
            <person name="Chen Y.R."/>
            <person name="Chellapilla S."/>
            <person name="Goldsmith M.R."/>
            <person name="Grosse-Wilde E."/>
            <person name="Heckel D.G."/>
            <person name="Herndon N."/>
            <person name="Jiang H."/>
            <person name="Papanicolaou A."/>
            <person name="Qu J."/>
            <person name="Soulages J.L."/>
            <person name="Vogel H."/>
            <person name="Walters J."/>
            <person name="Waterhouse R.M."/>
            <person name="Ahn S.J."/>
            <person name="Almeida F.C."/>
            <person name="An C."/>
            <person name="Aqrawi P."/>
            <person name="Bretschneider A."/>
            <person name="Bryant W.B."/>
            <person name="Bucks S."/>
            <person name="Chao H."/>
            <person name="Chevignon G."/>
            <person name="Christen J.M."/>
            <person name="Clarke D.F."/>
            <person name="Dittmer N.T."/>
            <person name="Ferguson L.C.F."/>
            <person name="Garavelou S."/>
            <person name="Gordon K.H.J."/>
            <person name="Gunaratna R.T."/>
            <person name="Han Y."/>
            <person name="Hauser F."/>
            <person name="He Y."/>
            <person name="Heidel-Fischer H."/>
            <person name="Hirsh A."/>
            <person name="Hu Y."/>
            <person name="Jiang H."/>
            <person name="Kalra D."/>
            <person name="Klinner C."/>
            <person name="Konig C."/>
            <person name="Kovar C."/>
            <person name="Kroll A.R."/>
            <person name="Kuwar S.S."/>
            <person name="Lee S.L."/>
            <person name="Lehman R."/>
            <person name="Li K."/>
            <person name="Li Z."/>
            <person name="Liang H."/>
            <person name="Lovelace S."/>
            <person name="Lu Z."/>
            <person name="Mansfield J.H."/>
            <person name="McCulloch K.J."/>
            <person name="Mathew T."/>
            <person name="Morton B."/>
            <person name="Muzny D.M."/>
            <person name="Neunemann D."/>
            <person name="Ongeri F."/>
            <person name="Pauchet Y."/>
            <person name="Pu L.L."/>
            <person name="Pyrousis I."/>
            <person name="Rao X.J."/>
            <person name="Redding A."/>
            <person name="Roesel C."/>
            <person name="Sanchez-Gracia A."/>
            <person name="Schaack S."/>
            <person name="Shukla A."/>
            <person name="Tetreau G."/>
            <person name="Wang Y."/>
            <person name="Xiong G.H."/>
            <person name="Traut W."/>
            <person name="Walsh T.K."/>
            <person name="Worley K.C."/>
            <person name="Wu D."/>
            <person name="Wu W."/>
            <person name="Wu Y.Q."/>
            <person name="Zhang X."/>
            <person name="Zou Z."/>
            <person name="Zucker H."/>
            <person name="Briscoe A.D."/>
            <person name="Burmester T."/>
            <person name="Clem R.J."/>
            <person name="Feyereisen R."/>
            <person name="Grimmelikhuijzen C.J.P."/>
            <person name="Hamodrakas S.J."/>
            <person name="Hansson B.S."/>
            <person name="Huguet E."/>
            <person name="Jermiin L.S."/>
            <person name="Lan Q."/>
            <person name="Lehman H.K."/>
            <person name="Lorenzen M."/>
            <person name="Merzendorfer H."/>
            <person name="Michalopoulos I."/>
            <person name="Morton D.B."/>
            <person name="Muthukrishnan S."/>
            <person name="Oakeshott J.G."/>
            <person name="Palmer W."/>
            <person name="Park Y."/>
            <person name="Passarelli A.L."/>
            <person name="Rozas J."/>
            <person name="Schwartz L.M."/>
            <person name="Smith W."/>
            <person name="Southgate A."/>
            <person name="Vilcinskas A."/>
            <person name="Vogt R."/>
            <person name="Wang P."/>
            <person name="Werren J."/>
            <person name="Yu X.Q."/>
            <person name="Zhou J.J."/>
            <person name="Brown S.J."/>
            <person name="Scherer S.E."/>
            <person name="Richards S."/>
            <person name="Blissard G.W."/>
        </authorList>
    </citation>
    <scope>NUCLEOTIDE SEQUENCE</scope>
</reference>
<evidence type="ECO:0000256" key="4">
    <source>
        <dbReference type="ARBA" id="ARBA00022547"/>
    </source>
</evidence>
<keyword evidence="3" id="KW-0813">Transport</keyword>
<keyword evidence="5" id="KW-0375">Hydrogen ion transport</keyword>
<keyword evidence="9" id="KW-0066">ATP synthesis</keyword>
<feature type="transmembrane region" description="Helical" evidence="10">
    <location>
        <begin position="101"/>
        <end position="122"/>
    </location>
</feature>
<keyword evidence="10" id="KW-0812">Transmembrane</keyword>
<comment type="similarity">
    <text evidence="2">Belongs to the ATPase g subunit family.</text>
</comment>
<keyword evidence="10" id="KW-1133">Transmembrane helix</keyword>
<reference evidence="11" key="2">
    <citation type="submission" date="2020-12" db="EMBL/GenBank/DDBJ databases">
        <authorList>
            <person name="Kanost M."/>
        </authorList>
    </citation>
    <scope>NUCLEOTIDE SEQUENCE</scope>
</reference>
<protein>
    <recommendedName>
        <fullName evidence="13">ATP synthase subunit g, mitochondrial</fullName>
    </recommendedName>
</protein>
<dbReference type="GO" id="GO:0045259">
    <property type="term" value="C:proton-transporting ATP synthase complex"/>
    <property type="evidence" value="ECO:0007669"/>
    <property type="project" value="UniProtKB-KW"/>
</dbReference>
<keyword evidence="8 10" id="KW-0472">Membrane</keyword>
<keyword evidence="6" id="KW-0406">Ion transport</keyword>
<evidence type="ECO:0000256" key="5">
    <source>
        <dbReference type="ARBA" id="ARBA00022781"/>
    </source>
</evidence>
<evidence type="ECO:0000256" key="2">
    <source>
        <dbReference type="ARBA" id="ARBA00005699"/>
    </source>
</evidence>
<evidence type="ECO:0000256" key="6">
    <source>
        <dbReference type="ARBA" id="ARBA00023065"/>
    </source>
</evidence>
<comment type="caution">
    <text evidence="11">The sequence shown here is derived from an EMBL/GenBank/DDBJ whole genome shotgun (WGS) entry which is preliminary data.</text>
</comment>
<keyword evidence="7" id="KW-0496">Mitochondrion</keyword>
<dbReference type="GO" id="GO:0015986">
    <property type="term" value="P:proton motive force-driven ATP synthesis"/>
    <property type="evidence" value="ECO:0007669"/>
    <property type="project" value="InterPro"/>
</dbReference>
<sequence length="136" mass="15695">MSTGINAVKRTSTVIRKMAVVTDVVEVYKQAISKQRKKFTDLLNKKLDDVRKSELARKIEVAKGFYRVEIAPPTTAEEMTKLRTDIRVLIEFMRSGCYRYLTVKQAWLLFLVGTEVTLWFFLGETIGKMHLVGYKV</sequence>
<name>A0A922CZP9_MANSE</name>
<evidence type="ECO:0000256" key="3">
    <source>
        <dbReference type="ARBA" id="ARBA00022448"/>
    </source>
</evidence>
<gene>
    <name evidence="11" type="ORF">O3G_MSEX014490</name>
</gene>
<dbReference type="GO" id="GO:0015078">
    <property type="term" value="F:proton transmembrane transporter activity"/>
    <property type="evidence" value="ECO:0007669"/>
    <property type="project" value="InterPro"/>
</dbReference>
<proteinExistence type="inferred from homology"/>
<organism evidence="11 12">
    <name type="scientific">Manduca sexta</name>
    <name type="common">Tobacco hawkmoth</name>
    <name type="synonym">Tobacco hornworm</name>
    <dbReference type="NCBI Taxonomy" id="7130"/>
    <lineage>
        <taxon>Eukaryota</taxon>
        <taxon>Metazoa</taxon>
        <taxon>Ecdysozoa</taxon>
        <taxon>Arthropoda</taxon>
        <taxon>Hexapoda</taxon>
        <taxon>Insecta</taxon>
        <taxon>Pterygota</taxon>
        <taxon>Neoptera</taxon>
        <taxon>Endopterygota</taxon>
        <taxon>Lepidoptera</taxon>
        <taxon>Glossata</taxon>
        <taxon>Ditrysia</taxon>
        <taxon>Bombycoidea</taxon>
        <taxon>Sphingidae</taxon>
        <taxon>Sphinginae</taxon>
        <taxon>Sphingini</taxon>
        <taxon>Manduca</taxon>
    </lineage>
</organism>
<evidence type="ECO:0000256" key="10">
    <source>
        <dbReference type="SAM" id="Phobius"/>
    </source>
</evidence>
<evidence type="ECO:0000256" key="8">
    <source>
        <dbReference type="ARBA" id="ARBA00023136"/>
    </source>
</evidence>
<dbReference type="EMBL" id="JH669160">
    <property type="protein sequence ID" value="KAG6464407.1"/>
    <property type="molecule type" value="Genomic_DNA"/>
</dbReference>
<dbReference type="GO" id="GO:0031966">
    <property type="term" value="C:mitochondrial membrane"/>
    <property type="evidence" value="ECO:0007669"/>
    <property type="project" value="UniProtKB-SubCell"/>
</dbReference>
<keyword evidence="12" id="KW-1185">Reference proteome</keyword>
<evidence type="ECO:0000256" key="1">
    <source>
        <dbReference type="ARBA" id="ARBA00004325"/>
    </source>
</evidence>
<evidence type="ECO:0000313" key="11">
    <source>
        <dbReference type="EMBL" id="KAG6464407.1"/>
    </source>
</evidence>
<evidence type="ECO:0000256" key="7">
    <source>
        <dbReference type="ARBA" id="ARBA00023128"/>
    </source>
</evidence>
<evidence type="ECO:0000313" key="12">
    <source>
        <dbReference type="Proteomes" id="UP000791440"/>
    </source>
</evidence>
<accession>A0A922CZP9</accession>